<evidence type="ECO:0000259" key="8">
    <source>
        <dbReference type="PROSITE" id="PS50118"/>
    </source>
</evidence>
<keyword evidence="3 6" id="KW-0238">DNA-binding</keyword>
<dbReference type="InterPro" id="IPR009071">
    <property type="entry name" value="HMG_box_dom"/>
</dbReference>
<accession>A0AAN8WU76</accession>
<evidence type="ECO:0000256" key="3">
    <source>
        <dbReference type="ARBA" id="ARBA00023125"/>
    </source>
</evidence>
<dbReference type="CDD" id="cd22031">
    <property type="entry name" value="HMG-box_SoxE"/>
    <property type="match status" value="1"/>
</dbReference>
<name>A0AAN8WU76_HALRR</name>
<dbReference type="FunFam" id="1.10.30.10:FF:000051">
    <property type="entry name" value="Transcription factor Sox-10"/>
    <property type="match status" value="1"/>
</dbReference>
<dbReference type="Gene3D" id="1.10.30.10">
    <property type="entry name" value="High mobility group box domain"/>
    <property type="match status" value="1"/>
</dbReference>
<dbReference type="GO" id="GO:0000978">
    <property type="term" value="F:RNA polymerase II cis-regulatory region sequence-specific DNA binding"/>
    <property type="evidence" value="ECO:0007669"/>
    <property type="project" value="TreeGrafter"/>
</dbReference>
<dbReference type="SMART" id="SM00398">
    <property type="entry name" value="HMG"/>
    <property type="match status" value="1"/>
</dbReference>
<dbReference type="PANTHER" id="PTHR45803:SF5">
    <property type="entry name" value="SOX100B"/>
    <property type="match status" value="1"/>
</dbReference>
<dbReference type="InterPro" id="IPR050917">
    <property type="entry name" value="SOX_TF"/>
</dbReference>
<feature type="compositionally biased region" description="Low complexity" evidence="7">
    <location>
        <begin position="363"/>
        <end position="399"/>
    </location>
</feature>
<evidence type="ECO:0000313" key="10">
    <source>
        <dbReference type="Proteomes" id="UP001381693"/>
    </source>
</evidence>
<dbReference type="SUPFAM" id="SSF47095">
    <property type="entry name" value="HMG-box"/>
    <property type="match status" value="1"/>
</dbReference>
<reference evidence="9 10" key="1">
    <citation type="submission" date="2023-11" db="EMBL/GenBank/DDBJ databases">
        <title>Halocaridina rubra genome assembly.</title>
        <authorList>
            <person name="Smith C."/>
        </authorList>
    </citation>
    <scope>NUCLEOTIDE SEQUENCE [LARGE SCALE GENOMIC DNA]</scope>
    <source>
        <strain evidence="9">EP-1</strain>
        <tissue evidence="9">Whole</tissue>
    </source>
</reference>
<evidence type="ECO:0000256" key="6">
    <source>
        <dbReference type="PROSITE-ProRule" id="PRU00267"/>
    </source>
</evidence>
<organism evidence="9 10">
    <name type="scientific">Halocaridina rubra</name>
    <name type="common">Hawaiian red shrimp</name>
    <dbReference type="NCBI Taxonomy" id="373956"/>
    <lineage>
        <taxon>Eukaryota</taxon>
        <taxon>Metazoa</taxon>
        <taxon>Ecdysozoa</taxon>
        <taxon>Arthropoda</taxon>
        <taxon>Crustacea</taxon>
        <taxon>Multicrustacea</taxon>
        <taxon>Malacostraca</taxon>
        <taxon>Eumalacostraca</taxon>
        <taxon>Eucarida</taxon>
        <taxon>Decapoda</taxon>
        <taxon>Pleocyemata</taxon>
        <taxon>Caridea</taxon>
        <taxon>Atyoidea</taxon>
        <taxon>Atyidae</taxon>
        <taxon>Halocaridina</taxon>
    </lineage>
</organism>
<evidence type="ECO:0000256" key="4">
    <source>
        <dbReference type="ARBA" id="ARBA00023163"/>
    </source>
</evidence>
<dbReference type="Proteomes" id="UP001381693">
    <property type="component" value="Unassembled WGS sequence"/>
</dbReference>
<keyword evidence="4" id="KW-0804">Transcription</keyword>
<dbReference type="PROSITE" id="PS50118">
    <property type="entry name" value="HMG_BOX_2"/>
    <property type="match status" value="1"/>
</dbReference>
<dbReference type="InterPro" id="IPR036910">
    <property type="entry name" value="HMG_box_dom_sf"/>
</dbReference>
<feature type="region of interest" description="Disordered" evidence="7">
    <location>
        <begin position="1"/>
        <end position="34"/>
    </location>
</feature>
<protein>
    <submittedName>
        <fullName evidence="9">Transcription factor Sox-8</fullName>
    </submittedName>
</protein>
<gene>
    <name evidence="9" type="primary">SOX8</name>
    <name evidence="9" type="ORF">SK128_007025</name>
</gene>
<keyword evidence="5 6" id="KW-0539">Nucleus</keyword>
<feature type="DNA-binding region" description="HMG box" evidence="6">
    <location>
        <begin position="168"/>
        <end position="236"/>
    </location>
</feature>
<dbReference type="AlphaFoldDB" id="A0AAN8WU76"/>
<feature type="domain" description="HMG box" evidence="8">
    <location>
        <begin position="168"/>
        <end position="236"/>
    </location>
</feature>
<comment type="caution">
    <text evidence="9">The sequence shown here is derived from an EMBL/GenBank/DDBJ whole genome shotgun (WGS) entry which is preliminary data.</text>
</comment>
<dbReference type="GO" id="GO:0005634">
    <property type="term" value="C:nucleus"/>
    <property type="evidence" value="ECO:0007669"/>
    <property type="project" value="UniProtKB-SubCell"/>
</dbReference>
<keyword evidence="2" id="KW-0805">Transcription regulation</keyword>
<comment type="subcellular location">
    <subcellularLocation>
        <location evidence="1">Nucleus</location>
    </subcellularLocation>
</comment>
<proteinExistence type="predicted"/>
<feature type="compositionally biased region" description="Low complexity" evidence="7">
    <location>
        <begin position="408"/>
        <end position="422"/>
    </location>
</feature>
<evidence type="ECO:0000256" key="7">
    <source>
        <dbReference type="SAM" id="MobiDB-lite"/>
    </source>
</evidence>
<dbReference type="EMBL" id="JAXCGZ010015140">
    <property type="protein sequence ID" value="KAK7071117.1"/>
    <property type="molecule type" value="Genomic_DNA"/>
</dbReference>
<dbReference type="Pfam" id="PF12444">
    <property type="entry name" value="Sox_N"/>
    <property type="match status" value="1"/>
</dbReference>
<dbReference type="InterPro" id="IPR022151">
    <property type="entry name" value="Sox_N"/>
</dbReference>
<evidence type="ECO:0000256" key="1">
    <source>
        <dbReference type="ARBA" id="ARBA00004123"/>
    </source>
</evidence>
<dbReference type="PANTHER" id="PTHR45803">
    <property type="entry name" value="SOX100B"/>
    <property type="match status" value="1"/>
</dbReference>
<evidence type="ECO:0000256" key="5">
    <source>
        <dbReference type="ARBA" id="ARBA00023242"/>
    </source>
</evidence>
<evidence type="ECO:0000256" key="2">
    <source>
        <dbReference type="ARBA" id="ARBA00023015"/>
    </source>
</evidence>
<evidence type="ECO:0000313" key="9">
    <source>
        <dbReference type="EMBL" id="KAK7071117.1"/>
    </source>
</evidence>
<sequence length="511" mass="54919">MEEVKIERVSPVMGETASYEPETPPRSGGVANQKSTDIKPVGAIKSYIPANYASPSSNANSSCPITNHATVISTTASSNAAVIGDLSNTRAASLTNRTTIVNGGLTLRNSVGETTLENVLLAAGNHHNANFSGDISEAVSKILDDYDWSKIPMANKDAAARERRKLHVKRPMNAFMVWAQEARRKLSCSHRQVHNAELSKSLGRIWRGMTEDQKRPFIERADQLRKKHKQEYPDYKYQPRRRKENVKTVSKCPQGGQVNMQDIAHNPHYTSSSVKGGNLGLSIHPLSPPNSPSNQVVKCHTETHLGDSAGFVPDCLTDTFENIDRAEMNKYLLPDQGAASHYVVATNHAGSGGLQPMTTMSSLSSMNTMSVPNSSNVCSSSLSTGSSSTLTTLPSIAPRLLPPGPPLYGGSSSPYYAGGASPHPGGQGSPELIVGDISANSTGGVSPGGSPGSPQGEYVDLQPRVPKEEPLPPLSSPKPSNVNPFLHQNLCYSPQPYATFQYSYPYATMWH</sequence>
<feature type="region of interest" description="Disordered" evidence="7">
    <location>
        <begin position="363"/>
        <end position="480"/>
    </location>
</feature>
<dbReference type="Pfam" id="PF00505">
    <property type="entry name" value="HMG_box"/>
    <property type="match status" value="1"/>
</dbReference>
<dbReference type="GO" id="GO:0000981">
    <property type="term" value="F:DNA-binding transcription factor activity, RNA polymerase II-specific"/>
    <property type="evidence" value="ECO:0007669"/>
    <property type="project" value="TreeGrafter"/>
</dbReference>
<keyword evidence="10" id="KW-1185">Reference proteome</keyword>